<dbReference type="InterPro" id="IPR053746">
    <property type="entry name" value="Viral_HT_Connector_Assembly"/>
</dbReference>
<evidence type="ECO:0000313" key="1">
    <source>
        <dbReference type="EMBL" id="AVP64105.1"/>
    </source>
</evidence>
<evidence type="ECO:0000313" key="2">
    <source>
        <dbReference type="Proteomes" id="UP000238070"/>
    </source>
</evidence>
<evidence type="ECO:0008006" key="3">
    <source>
        <dbReference type="Google" id="ProtNLM"/>
    </source>
</evidence>
<proteinExistence type="predicted"/>
<protein>
    <recommendedName>
        <fullName evidence="3">Phage gp6-like head-tail connector protein</fullName>
    </recommendedName>
</protein>
<dbReference type="Gene3D" id="1.10.246.150">
    <property type="match status" value="1"/>
</dbReference>
<dbReference type="Proteomes" id="UP000238070">
    <property type="component" value="Chromosome"/>
</dbReference>
<dbReference type="EMBL" id="CP027776">
    <property type="protein sequence ID" value="AVP64105.1"/>
    <property type="molecule type" value="Genomic_DNA"/>
</dbReference>
<name>A0AAU8Z0F9_CLOBO</name>
<sequence length="88" mass="10006">MTNEQRKAILVIRNYLNKNLEDDYILENYDLAVEQLINNAAKLENIKTPGVKSMSEGNQSISFESGAGSWTITDDVKALLPTPYIRMW</sequence>
<accession>A0AAU8Z0F9</accession>
<gene>
    <name evidence="1" type="ORF">C3B64_07485</name>
</gene>
<organism evidence="1 2">
    <name type="scientific">Clostridium botulinum</name>
    <dbReference type="NCBI Taxonomy" id="1491"/>
    <lineage>
        <taxon>Bacteria</taxon>
        <taxon>Bacillati</taxon>
        <taxon>Bacillota</taxon>
        <taxon>Clostridia</taxon>
        <taxon>Eubacteriales</taxon>
        <taxon>Clostridiaceae</taxon>
        <taxon>Clostridium</taxon>
    </lineage>
</organism>
<reference evidence="1 2" key="1">
    <citation type="submission" date="2018-01" db="EMBL/GenBank/DDBJ databases">
        <title>Genetic Diversity of Clostridium botulinum in seafood.</title>
        <authorList>
            <person name="Athira V."/>
            <person name="Arun Jyothi P.V."/>
            <person name="Lalitha K.V."/>
            <person name="Joseph T.C."/>
        </authorList>
    </citation>
    <scope>NUCLEOTIDE SEQUENCE [LARGE SCALE GENOMIC DNA]</scope>
    <source>
        <strain evidence="1 2">Mfbjulcb5</strain>
    </source>
</reference>
<dbReference type="AlphaFoldDB" id="A0AAU8Z0F9"/>